<dbReference type="AlphaFoldDB" id="A0A1M6BKW5"/>
<dbReference type="Pfam" id="PF12019">
    <property type="entry name" value="GspH"/>
    <property type="match status" value="1"/>
</dbReference>
<dbReference type="Pfam" id="PF07963">
    <property type="entry name" value="N_methyl"/>
    <property type="match status" value="1"/>
</dbReference>
<dbReference type="PROSITE" id="PS00409">
    <property type="entry name" value="PROKAR_NTER_METHYL"/>
    <property type="match status" value="1"/>
</dbReference>
<evidence type="ECO:0000256" key="7">
    <source>
        <dbReference type="ARBA" id="ARBA00022989"/>
    </source>
</evidence>
<dbReference type="Proteomes" id="UP000184171">
    <property type="component" value="Unassembled WGS sequence"/>
</dbReference>
<keyword evidence="13" id="KW-1185">Reference proteome</keyword>
<evidence type="ECO:0000256" key="2">
    <source>
        <dbReference type="ARBA" id="ARBA00021549"/>
    </source>
</evidence>
<dbReference type="EMBL" id="FQZT01000001">
    <property type="protein sequence ID" value="SHI49430.1"/>
    <property type="molecule type" value="Genomic_DNA"/>
</dbReference>
<keyword evidence="5" id="KW-0997">Cell inner membrane</keyword>
<feature type="domain" description="General secretion pathway GspH" evidence="11">
    <location>
        <begin position="42"/>
        <end position="130"/>
    </location>
</feature>
<evidence type="ECO:0000259" key="11">
    <source>
        <dbReference type="Pfam" id="PF12019"/>
    </source>
</evidence>
<accession>A0A1M6BKW5</accession>
<evidence type="ECO:0000313" key="12">
    <source>
        <dbReference type="EMBL" id="SHI49430.1"/>
    </source>
</evidence>
<organism evidence="12 13">
    <name type="scientific">Malonomonas rubra DSM 5091</name>
    <dbReference type="NCBI Taxonomy" id="1122189"/>
    <lineage>
        <taxon>Bacteria</taxon>
        <taxon>Pseudomonadati</taxon>
        <taxon>Thermodesulfobacteriota</taxon>
        <taxon>Desulfuromonadia</taxon>
        <taxon>Desulfuromonadales</taxon>
        <taxon>Geopsychrobacteraceae</taxon>
        <taxon>Malonomonas</taxon>
    </lineage>
</organism>
<keyword evidence="7" id="KW-1133">Transmembrane helix</keyword>
<keyword evidence="6" id="KW-0812">Transmembrane</keyword>
<dbReference type="STRING" id="1122189.SAMN02745165_00223"/>
<protein>
    <recommendedName>
        <fullName evidence="2">Type II secretion system protein H</fullName>
    </recommendedName>
    <alternativeName>
        <fullName evidence="10">General secretion pathway protein H</fullName>
    </alternativeName>
</protein>
<dbReference type="OrthoDB" id="5397929at2"/>
<evidence type="ECO:0000256" key="8">
    <source>
        <dbReference type="ARBA" id="ARBA00023136"/>
    </source>
</evidence>
<dbReference type="GO" id="GO:0015628">
    <property type="term" value="P:protein secretion by the type II secretion system"/>
    <property type="evidence" value="ECO:0007669"/>
    <property type="project" value="InterPro"/>
</dbReference>
<evidence type="ECO:0000256" key="6">
    <source>
        <dbReference type="ARBA" id="ARBA00022692"/>
    </source>
</evidence>
<evidence type="ECO:0000256" key="3">
    <source>
        <dbReference type="ARBA" id="ARBA00022475"/>
    </source>
</evidence>
<evidence type="ECO:0000256" key="9">
    <source>
        <dbReference type="ARBA" id="ARBA00025772"/>
    </source>
</evidence>
<keyword evidence="3" id="KW-1003">Cell membrane</keyword>
<dbReference type="InterPro" id="IPR012902">
    <property type="entry name" value="N_methyl_site"/>
</dbReference>
<gene>
    <name evidence="12" type="ORF">SAMN02745165_00223</name>
</gene>
<sequence>MNSRGMTLLEVVVAVLILASLAAAAIPSYVSWRENAEYQQVARDILTGLRDARTTAVTENQTVFVEVDIDNHQMFYDTVAKTLSERVTLETRVDTAAAWSTANGGDTNKRSTTFLANGSCSNEFYIRVNEDDDLVVSIGSTATGLSRLP</sequence>
<evidence type="ECO:0000256" key="4">
    <source>
        <dbReference type="ARBA" id="ARBA00022481"/>
    </source>
</evidence>
<keyword evidence="4" id="KW-0488">Methylation</keyword>
<comment type="subcellular location">
    <subcellularLocation>
        <location evidence="1">Cell inner membrane</location>
        <topology evidence="1">Single-pass membrane protein</topology>
    </subcellularLocation>
</comment>
<dbReference type="GO" id="GO:0015627">
    <property type="term" value="C:type II protein secretion system complex"/>
    <property type="evidence" value="ECO:0007669"/>
    <property type="project" value="InterPro"/>
</dbReference>
<evidence type="ECO:0000313" key="13">
    <source>
        <dbReference type="Proteomes" id="UP000184171"/>
    </source>
</evidence>
<proteinExistence type="inferred from homology"/>
<keyword evidence="8" id="KW-0472">Membrane</keyword>
<dbReference type="InterPro" id="IPR045584">
    <property type="entry name" value="Pilin-like"/>
</dbReference>
<comment type="similarity">
    <text evidence="9">Belongs to the GSP H family.</text>
</comment>
<name>A0A1M6BKW5_MALRU</name>
<dbReference type="Gene3D" id="3.30.700.10">
    <property type="entry name" value="Glycoprotein, Type 4 Pilin"/>
    <property type="match status" value="1"/>
</dbReference>
<evidence type="ECO:0000256" key="10">
    <source>
        <dbReference type="ARBA" id="ARBA00030775"/>
    </source>
</evidence>
<dbReference type="NCBIfam" id="TIGR02532">
    <property type="entry name" value="IV_pilin_GFxxxE"/>
    <property type="match status" value="1"/>
</dbReference>
<evidence type="ECO:0000256" key="5">
    <source>
        <dbReference type="ARBA" id="ARBA00022519"/>
    </source>
</evidence>
<dbReference type="GO" id="GO:0005886">
    <property type="term" value="C:plasma membrane"/>
    <property type="evidence" value="ECO:0007669"/>
    <property type="project" value="UniProtKB-SubCell"/>
</dbReference>
<evidence type="ECO:0000256" key="1">
    <source>
        <dbReference type="ARBA" id="ARBA00004377"/>
    </source>
</evidence>
<dbReference type="SUPFAM" id="SSF54523">
    <property type="entry name" value="Pili subunits"/>
    <property type="match status" value="1"/>
</dbReference>
<dbReference type="InterPro" id="IPR022346">
    <property type="entry name" value="T2SS_GspH"/>
</dbReference>
<dbReference type="RefSeq" id="WP_072904903.1">
    <property type="nucleotide sequence ID" value="NZ_FQZT01000001.1"/>
</dbReference>
<reference evidence="12 13" key="1">
    <citation type="submission" date="2016-11" db="EMBL/GenBank/DDBJ databases">
        <authorList>
            <person name="Jaros S."/>
            <person name="Januszkiewicz K."/>
            <person name="Wedrychowicz H."/>
        </authorList>
    </citation>
    <scope>NUCLEOTIDE SEQUENCE [LARGE SCALE GENOMIC DNA]</scope>
    <source>
        <strain evidence="12 13">DSM 5091</strain>
    </source>
</reference>